<reference evidence="2" key="2">
    <citation type="journal article" date="2021" name="PeerJ">
        <title>Extensive microbial diversity within the chicken gut microbiome revealed by metagenomics and culture.</title>
        <authorList>
            <person name="Gilroy R."/>
            <person name="Ravi A."/>
            <person name="Getino M."/>
            <person name="Pursley I."/>
            <person name="Horton D.L."/>
            <person name="Alikhan N.F."/>
            <person name="Baker D."/>
            <person name="Gharbi K."/>
            <person name="Hall N."/>
            <person name="Watson M."/>
            <person name="Adriaenssens E.M."/>
            <person name="Foster-Nyarko E."/>
            <person name="Jarju S."/>
            <person name="Secka A."/>
            <person name="Antonio M."/>
            <person name="Oren A."/>
            <person name="Chaudhuri R.R."/>
            <person name="La Ragione R."/>
            <person name="Hildebrand F."/>
            <person name="Pallen M.J."/>
        </authorList>
    </citation>
    <scope>NUCLEOTIDE SEQUENCE</scope>
    <source>
        <strain evidence="2">6919</strain>
    </source>
</reference>
<keyword evidence="1" id="KW-0732">Signal</keyword>
<dbReference type="EMBL" id="JADIMC010000020">
    <property type="protein sequence ID" value="MBO8475685.1"/>
    <property type="molecule type" value="Genomic_DNA"/>
</dbReference>
<evidence type="ECO:0000313" key="3">
    <source>
        <dbReference type="Proteomes" id="UP000823598"/>
    </source>
</evidence>
<comment type="caution">
    <text evidence="2">The sequence shown here is derived from an EMBL/GenBank/DDBJ whole genome shotgun (WGS) entry which is preliminary data.</text>
</comment>
<accession>A0A9D9NJH3</accession>
<protein>
    <submittedName>
        <fullName evidence="2">Uncharacterized protein</fullName>
    </submittedName>
</protein>
<evidence type="ECO:0000313" key="2">
    <source>
        <dbReference type="EMBL" id="MBO8475685.1"/>
    </source>
</evidence>
<evidence type="ECO:0000256" key="1">
    <source>
        <dbReference type="SAM" id="SignalP"/>
    </source>
</evidence>
<sequence>MRKYFAFLLFWFAFCLYAEDKEENKIIVYPTQGDHFEEDIPDVGYSDCDNSLSVKFYSESSYSLVVTDEFGNTKCIYNLSTDGEEHSYQMPSLSEGIY</sequence>
<feature type="signal peptide" evidence="1">
    <location>
        <begin position="1"/>
        <end position="18"/>
    </location>
</feature>
<feature type="non-terminal residue" evidence="2">
    <location>
        <position position="98"/>
    </location>
</feature>
<feature type="chain" id="PRO_5039085612" evidence="1">
    <location>
        <begin position="19"/>
        <end position="98"/>
    </location>
</feature>
<gene>
    <name evidence="2" type="ORF">IAB88_01670</name>
</gene>
<proteinExistence type="predicted"/>
<organism evidence="2 3">
    <name type="scientific">Candidatus Limisoma faecipullorum</name>
    <dbReference type="NCBI Taxonomy" id="2840854"/>
    <lineage>
        <taxon>Bacteria</taxon>
        <taxon>Pseudomonadati</taxon>
        <taxon>Bacteroidota</taxon>
        <taxon>Bacteroidia</taxon>
        <taxon>Bacteroidales</taxon>
        <taxon>Candidatus Limisoma</taxon>
    </lineage>
</organism>
<name>A0A9D9NJH3_9BACT</name>
<dbReference type="Proteomes" id="UP000823598">
    <property type="component" value="Unassembled WGS sequence"/>
</dbReference>
<dbReference type="AlphaFoldDB" id="A0A9D9NJH3"/>
<reference evidence="2" key="1">
    <citation type="submission" date="2020-10" db="EMBL/GenBank/DDBJ databases">
        <authorList>
            <person name="Gilroy R."/>
        </authorList>
    </citation>
    <scope>NUCLEOTIDE SEQUENCE</scope>
    <source>
        <strain evidence="2">6919</strain>
    </source>
</reference>